<feature type="transmembrane region" description="Helical" evidence="5">
    <location>
        <begin position="229"/>
        <end position="253"/>
    </location>
</feature>
<evidence type="ECO:0000313" key="7">
    <source>
        <dbReference type="Proteomes" id="UP000572051"/>
    </source>
</evidence>
<accession>A0A7Z0EKX6</accession>
<protein>
    <submittedName>
        <fullName evidence="6">BASS family bile acid:Na+ symporter</fullName>
    </submittedName>
</protein>
<evidence type="ECO:0000256" key="1">
    <source>
        <dbReference type="ARBA" id="ARBA00004141"/>
    </source>
</evidence>
<keyword evidence="4 5" id="KW-0472">Membrane</keyword>
<gene>
    <name evidence="6" type="ORF">HNR10_001876</name>
</gene>
<dbReference type="InterPro" id="IPR002657">
    <property type="entry name" value="BilAc:Na_symport/Acr3"/>
</dbReference>
<dbReference type="Gene3D" id="1.20.1530.20">
    <property type="match status" value="1"/>
</dbReference>
<keyword evidence="7" id="KW-1185">Reference proteome</keyword>
<comment type="caution">
    <text evidence="6">The sequence shown here is derived from an EMBL/GenBank/DDBJ whole genome shotgun (WGS) entry which is preliminary data.</text>
</comment>
<reference evidence="6 7" key="1">
    <citation type="submission" date="2020-07" db="EMBL/GenBank/DDBJ databases">
        <title>Sequencing the genomes of 1000 actinobacteria strains.</title>
        <authorList>
            <person name="Klenk H.-P."/>
        </authorList>
    </citation>
    <scope>NUCLEOTIDE SEQUENCE [LARGE SCALE GENOMIC DNA]</scope>
    <source>
        <strain evidence="6 7">DSM 44442</strain>
    </source>
</reference>
<dbReference type="EMBL" id="JACCFS010000001">
    <property type="protein sequence ID" value="NYJ33995.1"/>
    <property type="molecule type" value="Genomic_DNA"/>
</dbReference>
<feature type="transmembrane region" description="Helical" evidence="5">
    <location>
        <begin position="68"/>
        <end position="91"/>
    </location>
</feature>
<dbReference type="InterPro" id="IPR038770">
    <property type="entry name" value="Na+/solute_symporter_sf"/>
</dbReference>
<dbReference type="Proteomes" id="UP000572051">
    <property type="component" value="Unassembled WGS sequence"/>
</dbReference>
<keyword evidence="2 5" id="KW-0812">Transmembrane</keyword>
<dbReference type="PANTHER" id="PTHR10361:SF24">
    <property type="entry name" value="P3 PROTEIN"/>
    <property type="match status" value="1"/>
</dbReference>
<dbReference type="GO" id="GO:0016020">
    <property type="term" value="C:membrane"/>
    <property type="evidence" value="ECO:0007669"/>
    <property type="project" value="UniProtKB-SubCell"/>
</dbReference>
<feature type="transmembrane region" description="Helical" evidence="5">
    <location>
        <begin position="103"/>
        <end position="126"/>
    </location>
</feature>
<dbReference type="InterPro" id="IPR004710">
    <property type="entry name" value="Bilac:Na_transpt"/>
</dbReference>
<dbReference type="PANTHER" id="PTHR10361">
    <property type="entry name" value="SODIUM-BILE ACID COTRANSPORTER"/>
    <property type="match status" value="1"/>
</dbReference>
<sequence length="299" mass="31066">MDSSIATIALPAALAVIMLGLGLSLTTADFARLLRVPGTVALILGCQIVVLPLLCLGLVLLFRPPPALAVGMMLLAASPGGTTASLYSYLFRGNVALNISLTALNSLTAMVTLPLITNLALAHFMSDGDTLGLQADKVLQVFAIILIPVALGMVLRARAEAFARRMERPVKAASVLVLVGVILTAVYQELDNIGDYIVAVGLMVVLFNVASLALGYWAPRALGTGRPEAIASCMEIGLHNTTLSLAIALSPALLGNTEIAIPSAVYGVLMLFTAAATGFLLSRRAVRDDAAREAAPPVP</sequence>
<evidence type="ECO:0000313" key="6">
    <source>
        <dbReference type="EMBL" id="NYJ33995.1"/>
    </source>
</evidence>
<feature type="transmembrane region" description="Helical" evidence="5">
    <location>
        <begin position="6"/>
        <end position="28"/>
    </location>
</feature>
<evidence type="ECO:0000256" key="3">
    <source>
        <dbReference type="ARBA" id="ARBA00022989"/>
    </source>
</evidence>
<feature type="transmembrane region" description="Helical" evidence="5">
    <location>
        <begin position="138"/>
        <end position="157"/>
    </location>
</feature>
<dbReference type="RefSeq" id="WP_179822436.1">
    <property type="nucleotide sequence ID" value="NZ_JACCFS010000001.1"/>
</dbReference>
<feature type="transmembrane region" description="Helical" evidence="5">
    <location>
        <begin position="169"/>
        <end position="187"/>
    </location>
</feature>
<feature type="transmembrane region" description="Helical" evidence="5">
    <location>
        <begin position="193"/>
        <end position="217"/>
    </location>
</feature>
<name>A0A7Z0EKX6_9ACTN</name>
<proteinExistence type="predicted"/>
<feature type="transmembrane region" description="Helical" evidence="5">
    <location>
        <begin position="40"/>
        <end position="62"/>
    </location>
</feature>
<evidence type="ECO:0000256" key="4">
    <source>
        <dbReference type="ARBA" id="ARBA00023136"/>
    </source>
</evidence>
<keyword evidence="3 5" id="KW-1133">Transmembrane helix</keyword>
<dbReference type="AlphaFoldDB" id="A0A7Z0EKX6"/>
<feature type="transmembrane region" description="Helical" evidence="5">
    <location>
        <begin position="259"/>
        <end position="282"/>
    </location>
</feature>
<evidence type="ECO:0000256" key="2">
    <source>
        <dbReference type="ARBA" id="ARBA00022692"/>
    </source>
</evidence>
<dbReference type="Pfam" id="PF01758">
    <property type="entry name" value="SBF"/>
    <property type="match status" value="1"/>
</dbReference>
<evidence type="ECO:0000256" key="5">
    <source>
        <dbReference type="SAM" id="Phobius"/>
    </source>
</evidence>
<organism evidence="6 7">
    <name type="scientific">Nocardiopsis aegyptia</name>
    <dbReference type="NCBI Taxonomy" id="220378"/>
    <lineage>
        <taxon>Bacteria</taxon>
        <taxon>Bacillati</taxon>
        <taxon>Actinomycetota</taxon>
        <taxon>Actinomycetes</taxon>
        <taxon>Streptosporangiales</taxon>
        <taxon>Nocardiopsidaceae</taxon>
        <taxon>Nocardiopsis</taxon>
    </lineage>
</organism>
<comment type="subcellular location">
    <subcellularLocation>
        <location evidence="1">Membrane</location>
        <topology evidence="1">Multi-pass membrane protein</topology>
    </subcellularLocation>
</comment>